<evidence type="ECO:0000313" key="1">
    <source>
        <dbReference type="EMBL" id="UTC24748.1"/>
    </source>
</evidence>
<sequence>MNKNFLYSSLLIPNLIFGNFHFTFNTGVTSKTIEIKGRIIKASEEMDFYEALYDLEDVKRSLDNLLIVPHKAVYVKSKSTGTPWEASTEEYALLKVEFDTTLTITQPNFTKASGEGTASVKSIYKTNGLIKTELELTNMTADPTAVDSYTVVNSDYSSVRTWEDSNGNTTTTSEHVVALLDSDLLYQASRSVSNLVDAAATGETVSHFQIHNPQVHALEASAQAGYEYENFISAFISAHFDFPLTSNSGNNLSLIDFTPEYNYGTAAGISVSVYDFTQVSIAAGAQSINGKLSASLPKKDGTDIYLSPIKYEYANDTTDYTTDSYPEVTDMEINEYAYYIDLGIQKKANTSAVGFSAHARYAFEHEPGEYNTSLSKFKFNQTSLNLAMSYSI</sequence>
<proteinExistence type="predicted"/>
<dbReference type="EMBL" id="CP092900">
    <property type="protein sequence ID" value="UTC24748.1"/>
    <property type="molecule type" value="Genomic_DNA"/>
</dbReference>
<protein>
    <recommendedName>
        <fullName evidence="3">DUF3570 domain-containing protein</fullName>
    </recommendedName>
</protein>
<accession>A0ABY5DJQ6</accession>
<name>A0ABY5DJQ6_9GAMM</name>
<dbReference type="Proteomes" id="UP001055955">
    <property type="component" value="Chromosome"/>
</dbReference>
<organism evidence="1 2">
    <name type="scientific">Candidatus Comchoanobacter bicostacola</name>
    <dbReference type="NCBI Taxonomy" id="2919598"/>
    <lineage>
        <taxon>Bacteria</taxon>
        <taxon>Pseudomonadati</taxon>
        <taxon>Pseudomonadota</taxon>
        <taxon>Gammaproteobacteria</taxon>
        <taxon>Candidatus Comchoanobacterales</taxon>
        <taxon>Candidatus Comchoanobacteraceae</taxon>
        <taxon>Candidatus Comchoanobacter</taxon>
    </lineage>
</organism>
<evidence type="ECO:0008006" key="3">
    <source>
        <dbReference type="Google" id="ProtNLM"/>
    </source>
</evidence>
<gene>
    <name evidence="1" type="ORF">MMH89_01075</name>
</gene>
<reference evidence="1 2" key="1">
    <citation type="journal article" date="2022" name="Nat. Microbiol.">
        <title>The microbiome of a bacterivorous marine choanoflagellate contains a resource-demanding obligate bacterial associate.</title>
        <authorList>
            <person name="Needham D.M."/>
            <person name="Poirier C."/>
            <person name="Bachy C."/>
            <person name="George E.E."/>
            <person name="Wilken S."/>
            <person name="Yung C.C.M."/>
            <person name="Limardo A.J."/>
            <person name="Morando M."/>
            <person name="Sudek L."/>
            <person name="Malmstrom R.R."/>
            <person name="Keeling P.J."/>
            <person name="Santoro A.E."/>
            <person name="Worden A.Z."/>
        </authorList>
    </citation>
    <scope>NUCLEOTIDE SEQUENCE [LARGE SCALE GENOMIC DNA]</scope>
    <source>
        <strain evidence="1 2">Comchoano-1</strain>
    </source>
</reference>
<evidence type="ECO:0000313" key="2">
    <source>
        <dbReference type="Proteomes" id="UP001055955"/>
    </source>
</evidence>
<dbReference type="RefSeq" id="WP_258568537.1">
    <property type="nucleotide sequence ID" value="NZ_CP092900.1"/>
</dbReference>
<keyword evidence="2" id="KW-1185">Reference proteome</keyword>